<dbReference type="Proteomes" id="UP000244811">
    <property type="component" value="Chromosome 3"/>
</dbReference>
<reference evidence="3" key="1">
    <citation type="submission" date="2022-07" db="EMBL/GenBank/DDBJ databases">
        <title>Evaluation of T. orientalis genome assembly methods using nanopore sequencing and analysis of variation between genomes.</title>
        <authorList>
            <person name="Yam J."/>
            <person name="Micallef M.L."/>
            <person name="Liu M."/>
            <person name="Djordjevic S.P."/>
            <person name="Bogema D.R."/>
            <person name="Jenkins C."/>
        </authorList>
    </citation>
    <scope>NUCLEOTIDE SEQUENCE</scope>
    <source>
        <strain evidence="3">Goon Nure</strain>
    </source>
</reference>
<sequence length="585" mass="68537">MDMDYVKQMCCNLQQQQKKINETYEELMNILNLKEKIEELEEKIEKKEEELKEIEKEKKEYEKSIESKEIEIENYKRMLMEKEIEIEEMKYEMEKVKNERERVRKVGNIIIGTHNQQFIKLLTNMNRLLEFIEYYTVNEGEEMEDNSVNNSVYDMKDNSNNGYHRMWKDVSSTPGDTARNWLNSKVSSEVNITTSMGSKEESSNTTDEKSMASKSSLELLVDINSKFVKVSVNVMKLLSQLDHEILNNYINNTDFTEDIDNYYQIMNTESDLRDNDLGSCDDNNNDTNDFDSTNGYSNFNNTNGYDNNYYYTNDNGSYNTNFYNYNNLNTDNNYSYSNYDTNYGGYNSNNIYYYQLPNMRNYQPQYRTQPTGCKLTNKNSRTFTSSTQKTNSDKLNKADSKSSTPIVYQTNRGNVRRIVTTFRPQFNSLFKPIPLHNSGNKGMIWNKGHNQQNRTIFQPIYSSNNRSNTSYSESSCSSSLSTDREGNEGINRKVNRDAYVYIYNRNNNELKMDLEGTNMKVNGGVNVCNKEREGGTHEVKKQEVEKEYEKEDLKGDEYDFQVPDTELKQDKYSDDDTPILKLKTI</sequence>
<evidence type="ECO:0000313" key="3">
    <source>
        <dbReference type="EMBL" id="UKK01569.2"/>
    </source>
</evidence>
<evidence type="ECO:0000313" key="4">
    <source>
        <dbReference type="Proteomes" id="UP000244811"/>
    </source>
</evidence>
<evidence type="ECO:0000256" key="2">
    <source>
        <dbReference type="SAM" id="MobiDB-lite"/>
    </source>
</evidence>
<name>A0A976QUA2_THEOR</name>
<feature type="region of interest" description="Disordered" evidence="2">
    <location>
        <begin position="461"/>
        <end position="488"/>
    </location>
</feature>
<keyword evidence="1" id="KW-0175">Coiled coil</keyword>
<feature type="region of interest" description="Disordered" evidence="2">
    <location>
        <begin position="532"/>
        <end position="572"/>
    </location>
</feature>
<evidence type="ECO:0000256" key="1">
    <source>
        <dbReference type="SAM" id="Coils"/>
    </source>
</evidence>
<protein>
    <submittedName>
        <fullName evidence="3">Uncharacterized protein</fullName>
    </submittedName>
</protein>
<dbReference type="EMBL" id="CP056070">
    <property type="protein sequence ID" value="UKK01569.2"/>
    <property type="molecule type" value="Genomic_DNA"/>
</dbReference>
<feature type="compositionally biased region" description="Basic and acidic residues" evidence="2">
    <location>
        <begin position="391"/>
        <end position="400"/>
    </location>
</feature>
<feature type="compositionally biased region" description="Polar residues" evidence="2">
    <location>
        <begin position="377"/>
        <end position="390"/>
    </location>
</feature>
<organism evidence="3 4">
    <name type="scientific">Theileria orientalis</name>
    <dbReference type="NCBI Taxonomy" id="68886"/>
    <lineage>
        <taxon>Eukaryota</taxon>
        <taxon>Sar</taxon>
        <taxon>Alveolata</taxon>
        <taxon>Apicomplexa</taxon>
        <taxon>Aconoidasida</taxon>
        <taxon>Piroplasmida</taxon>
        <taxon>Theileriidae</taxon>
        <taxon>Theileria</taxon>
    </lineage>
</organism>
<proteinExistence type="predicted"/>
<feature type="coiled-coil region" evidence="1">
    <location>
        <begin position="6"/>
        <end position="106"/>
    </location>
</feature>
<feature type="compositionally biased region" description="Basic and acidic residues" evidence="2">
    <location>
        <begin position="532"/>
        <end position="557"/>
    </location>
</feature>
<feature type="region of interest" description="Disordered" evidence="2">
    <location>
        <begin position="377"/>
        <end position="408"/>
    </location>
</feature>
<dbReference type="AlphaFoldDB" id="A0A976QUA2"/>
<gene>
    <name evidence="3" type="ORF">MACK_002387</name>
</gene>
<feature type="compositionally biased region" description="Low complexity" evidence="2">
    <location>
        <begin position="462"/>
        <end position="481"/>
    </location>
</feature>
<accession>A0A976QUA2</accession>